<comment type="caution">
    <text evidence="1">The sequence shown here is derived from an EMBL/GenBank/DDBJ whole genome shotgun (WGS) entry which is preliminary data.</text>
</comment>
<dbReference type="EMBL" id="BMAW01105650">
    <property type="protein sequence ID" value="GFT20248.1"/>
    <property type="molecule type" value="Genomic_DNA"/>
</dbReference>
<name>A0A8X6NKT9_NEPPI</name>
<dbReference type="AlphaFoldDB" id="A0A8X6NKT9"/>
<protein>
    <submittedName>
        <fullName evidence="1">Uncharacterized protein</fullName>
    </submittedName>
</protein>
<evidence type="ECO:0000313" key="2">
    <source>
        <dbReference type="Proteomes" id="UP000887013"/>
    </source>
</evidence>
<accession>A0A8X6NKT9</accession>
<keyword evidence="2" id="KW-1185">Reference proteome</keyword>
<proteinExistence type="predicted"/>
<organism evidence="1 2">
    <name type="scientific">Nephila pilipes</name>
    <name type="common">Giant wood spider</name>
    <name type="synonym">Nephila maculata</name>
    <dbReference type="NCBI Taxonomy" id="299642"/>
    <lineage>
        <taxon>Eukaryota</taxon>
        <taxon>Metazoa</taxon>
        <taxon>Ecdysozoa</taxon>
        <taxon>Arthropoda</taxon>
        <taxon>Chelicerata</taxon>
        <taxon>Arachnida</taxon>
        <taxon>Araneae</taxon>
        <taxon>Araneomorphae</taxon>
        <taxon>Entelegynae</taxon>
        <taxon>Araneoidea</taxon>
        <taxon>Nephilidae</taxon>
        <taxon>Nephila</taxon>
    </lineage>
</organism>
<dbReference type="Proteomes" id="UP000887013">
    <property type="component" value="Unassembled WGS sequence"/>
</dbReference>
<sequence length="108" mass="12538">MKCMLGYLEAEATRNSICSSKRLCEMLCMLFLEENGNLLSKGSYRRELLKTPAGEWILEEWKDSHYNERLLSFSSYAWEERRPDEINSSSRAVVLPTVTSLYFLSWGA</sequence>
<evidence type="ECO:0000313" key="1">
    <source>
        <dbReference type="EMBL" id="GFT20248.1"/>
    </source>
</evidence>
<reference evidence="1" key="1">
    <citation type="submission" date="2020-08" db="EMBL/GenBank/DDBJ databases">
        <title>Multicomponent nature underlies the extraordinary mechanical properties of spider dragline silk.</title>
        <authorList>
            <person name="Kono N."/>
            <person name="Nakamura H."/>
            <person name="Mori M."/>
            <person name="Yoshida Y."/>
            <person name="Ohtoshi R."/>
            <person name="Malay A.D."/>
            <person name="Moran D.A.P."/>
            <person name="Tomita M."/>
            <person name="Numata K."/>
            <person name="Arakawa K."/>
        </authorList>
    </citation>
    <scope>NUCLEOTIDE SEQUENCE</scope>
</reference>
<gene>
    <name evidence="1" type="ORF">NPIL_573751</name>
</gene>